<comment type="caution">
    <text evidence="4">The sequence shown here is derived from an EMBL/GenBank/DDBJ whole genome shotgun (WGS) entry which is preliminary data.</text>
</comment>
<dbReference type="EMBL" id="DXAK01000011">
    <property type="protein sequence ID" value="HJA05978.1"/>
    <property type="molecule type" value="Genomic_DNA"/>
</dbReference>
<dbReference type="Pfam" id="PF12850">
    <property type="entry name" value="Metallophos_2"/>
    <property type="match status" value="1"/>
</dbReference>
<organism evidence="4 5">
    <name type="scientific">Candidatus Mediterraneibacter pullicola</name>
    <dbReference type="NCBI Taxonomy" id="2838682"/>
    <lineage>
        <taxon>Bacteria</taxon>
        <taxon>Bacillati</taxon>
        <taxon>Bacillota</taxon>
        <taxon>Clostridia</taxon>
        <taxon>Lachnospirales</taxon>
        <taxon>Lachnospiraceae</taxon>
        <taxon>Mediterraneibacter</taxon>
    </lineage>
</organism>
<dbReference type="InterPro" id="IPR041802">
    <property type="entry name" value="MPP_YfcE"/>
</dbReference>
<evidence type="ECO:0000313" key="4">
    <source>
        <dbReference type="EMBL" id="HJA05978.1"/>
    </source>
</evidence>
<accession>A0A9D2H7F9</accession>
<keyword evidence="2" id="KW-0479">Metal-binding</keyword>
<comment type="cofactor">
    <cofactor evidence="2">
        <name>a divalent metal cation</name>
        <dbReference type="ChEBI" id="CHEBI:60240"/>
    </cofactor>
</comment>
<proteinExistence type="inferred from homology"/>
<dbReference type="SUPFAM" id="SSF56300">
    <property type="entry name" value="Metallo-dependent phosphatases"/>
    <property type="match status" value="1"/>
</dbReference>
<gene>
    <name evidence="4" type="ORF">H9798_02340</name>
</gene>
<dbReference type="InterPro" id="IPR024654">
    <property type="entry name" value="Calcineurin-like_PHP_lpxH"/>
</dbReference>
<dbReference type="InterPro" id="IPR029052">
    <property type="entry name" value="Metallo-depent_PP-like"/>
</dbReference>
<dbReference type="AlphaFoldDB" id="A0A9D2H7F9"/>
<name>A0A9D2H7F9_9FIRM</name>
<dbReference type="GO" id="GO:0046872">
    <property type="term" value="F:metal ion binding"/>
    <property type="evidence" value="ECO:0007669"/>
    <property type="project" value="UniProtKB-KW"/>
</dbReference>
<reference evidence="4" key="1">
    <citation type="journal article" date="2021" name="PeerJ">
        <title>Extensive microbial diversity within the chicken gut microbiome revealed by metagenomics and culture.</title>
        <authorList>
            <person name="Gilroy R."/>
            <person name="Ravi A."/>
            <person name="Getino M."/>
            <person name="Pursley I."/>
            <person name="Horton D.L."/>
            <person name="Alikhan N.F."/>
            <person name="Baker D."/>
            <person name="Gharbi K."/>
            <person name="Hall N."/>
            <person name="Watson M."/>
            <person name="Adriaenssens E.M."/>
            <person name="Foster-Nyarko E."/>
            <person name="Jarju S."/>
            <person name="Secka A."/>
            <person name="Antonio M."/>
            <person name="Oren A."/>
            <person name="Chaudhuri R.R."/>
            <person name="La Ragione R."/>
            <person name="Hildebrand F."/>
            <person name="Pallen M.J."/>
        </authorList>
    </citation>
    <scope>NUCLEOTIDE SEQUENCE</scope>
    <source>
        <strain evidence="4">ChiSjej2B20-11307</strain>
    </source>
</reference>
<dbReference type="GO" id="GO:0016787">
    <property type="term" value="F:hydrolase activity"/>
    <property type="evidence" value="ECO:0007669"/>
    <property type="project" value="UniProtKB-UniRule"/>
</dbReference>
<dbReference type="Proteomes" id="UP000824223">
    <property type="component" value="Unassembled WGS sequence"/>
</dbReference>
<dbReference type="Gene3D" id="3.60.21.10">
    <property type="match status" value="1"/>
</dbReference>
<reference evidence="4" key="2">
    <citation type="submission" date="2021-04" db="EMBL/GenBank/DDBJ databases">
        <authorList>
            <person name="Gilroy R."/>
        </authorList>
    </citation>
    <scope>NUCLEOTIDE SEQUENCE</scope>
    <source>
        <strain evidence="4">ChiSjej2B20-11307</strain>
    </source>
</reference>
<dbReference type="PANTHER" id="PTHR11124">
    <property type="entry name" value="VACUOLAR SORTING PROTEIN VPS29"/>
    <property type="match status" value="1"/>
</dbReference>
<sequence>MRVLIVSDTHGKHAGLDKALEEAGNIDMFIHLGDVEGGEDYIEAVVGCEKHMVKGNNDFFSDLPREEEFNIGKHKVFISHGHSYYVSLDPEHIRQEGESRNADIVMFGHTHRPFWEKKNGVIVLNPGSLSFPRQEGRRGSYMIMETDGEKEPIFQQFFLEW</sequence>
<dbReference type="InterPro" id="IPR000979">
    <property type="entry name" value="Phosphodiesterase_MJ0936/Vps29"/>
</dbReference>
<feature type="domain" description="Calcineurin-like phosphoesterase" evidence="3">
    <location>
        <begin position="1"/>
        <end position="148"/>
    </location>
</feature>
<evidence type="ECO:0000256" key="1">
    <source>
        <dbReference type="ARBA" id="ARBA00008950"/>
    </source>
</evidence>
<evidence type="ECO:0000256" key="2">
    <source>
        <dbReference type="RuleBase" id="RU362039"/>
    </source>
</evidence>
<evidence type="ECO:0000259" key="3">
    <source>
        <dbReference type="Pfam" id="PF12850"/>
    </source>
</evidence>
<dbReference type="CDD" id="cd00841">
    <property type="entry name" value="MPP_YfcE"/>
    <property type="match status" value="1"/>
</dbReference>
<comment type="similarity">
    <text evidence="1 2">Belongs to the metallophosphoesterase superfamily. YfcE family.</text>
</comment>
<evidence type="ECO:0000313" key="5">
    <source>
        <dbReference type="Proteomes" id="UP000824223"/>
    </source>
</evidence>
<dbReference type="NCBIfam" id="TIGR00040">
    <property type="entry name" value="yfcE"/>
    <property type="match status" value="1"/>
</dbReference>
<protein>
    <recommendedName>
        <fullName evidence="2">Phosphoesterase</fullName>
        <ecNumber evidence="2">3.1.4.-</ecNumber>
    </recommendedName>
</protein>
<dbReference type="EC" id="3.1.4.-" evidence="2"/>